<gene>
    <name evidence="2" type="ORF">E2C01_086628</name>
</gene>
<feature type="region of interest" description="Disordered" evidence="1">
    <location>
        <begin position="1"/>
        <end position="20"/>
    </location>
</feature>
<evidence type="ECO:0000313" key="3">
    <source>
        <dbReference type="Proteomes" id="UP000324222"/>
    </source>
</evidence>
<protein>
    <submittedName>
        <fullName evidence="2">Uncharacterized protein</fullName>
    </submittedName>
</protein>
<dbReference type="AlphaFoldDB" id="A0A5B7J5X2"/>
<evidence type="ECO:0000313" key="2">
    <source>
        <dbReference type="EMBL" id="MPC91582.1"/>
    </source>
</evidence>
<reference evidence="2 3" key="1">
    <citation type="submission" date="2019-05" db="EMBL/GenBank/DDBJ databases">
        <title>Another draft genome of Portunus trituberculatus and its Hox gene families provides insights of decapod evolution.</title>
        <authorList>
            <person name="Jeong J.-H."/>
            <person name="Song I."/>
            <person name="Kim S."/>
            <person name="Choi T."/>
            <person name="Kim D."/>
            <person name="Ryu S."/>
            <person name="Kim W."/>
        </authorList>
    </citation>
    <scope>NUCLEOTIDE SEQUENCE [LARGE SCALE GENOMIC DNA]</scope>
    <source>
        <tissue evidence="2">Muscle</tissue>
    </source>
</reference>
<name>A0A5B7J5X2_PORTR</name>
<keyword evidence="3" id="KW-1185">Reference proteome</keyword>
<accession>A0A5B7J5X2</accession>
<comment type="caution">
    <text evidence="2">The sequence shown here is derived from an EMBL/GenBank/DDBJ whole genome shotgun (WGS) entry which is preliminary data.</text>
</comment>
<evidence type="ECO:0000256" key="1">
    <source>
        <dbReference type="SAM" id="MobiDB-lite"/>
    </source>
</evidence>
<organism evidence="2 3">
    <name type="scientific">Portunus trituberculatus</name>
    <name type="common">Swimming crab</name>
    <name type="synonym">Neptunus trituberculatus</name>
    <dbReference type="NCBI Taxonomy" id="210409"/>
    <lineage>
        <taxon>Eukaryota</taxon>
        <taxon>Metazoa</taxon>
        <taxon>Ecdysozoa</taxon>
        <taxon>Arthropoda</taxon>
        <taxon>Crustacea</taxon>
        <taxon>Multicrustacea</taxon>
        <taxon>Malacostraca</taxon>
        <taxon>Eumalacostraca</taxon>
        <taxon>Eucarida</taxon>
        <taxon>Decapoda</taxon>
        <taxon>Pleocyemata</taxon>
        <taxon>Brachyura</taxon>
        <taxon>Eubrachyura</taxon>
        <taxon>Portunoidea</taxon>
        <taxon>Portunidae</taxon>
        <taxon>Portuninae</taxon>
        <taxon>Portunus</taxon>
    </lineage>
</organism>
<proteinExistence type="predicted"/>
<sequence>MCSGDTFRDKHAGLQDEGVRREARPLAAWLGGRGCHHPVNGGHGLIVAAAFHPTISSGPA</sequence>
<dbReference type="Proteomes" id="UP000324222">
    <property type="component" value="Unassembled WGS sequence"/>
</dbReference>
<dbReference type="EMBL" id="VSRR010088254">
    <property type="protein sequence ID" value="MPC91582.1"/>
    <property type="molecule type" value="Genomic_DNA"/>
</dbReference>